<comment type="function">
    <text evidence="2">Component of the dihydroxyacetone kinase complex, which is responsible for the phosphoenolpyruvate (PEP)-dependent phosphorylation of dihydroxyacetone. DhaM serves as the phosphoryl donor. Is phosphorylated by phosphoenolpyruvate in an EI- and HPr-dependent reaction, and a phosphorelay system on histidine residues finally leads to phosphoryl transfer to DhaL and dihydroxyacetone.</text>
</comment>
<dbReference type="Pfam" id="PF03610">
    <property type="entry name" value="EIIA-man"/>
    <property type="match status" value="1"/>
</dbReference>
<sequence length="129" mass="13410">MSYVGVVLLSHSYDLVKGLEALLKQIQPDVPLSVAGGTESGEIGTDVFQIKKAIESVMNPKGVAILFDLGSALINAELAIEMLGNNKDIRLADAPLVEGAYAAIIQSGCGSSIEEVIKAAEGAKALNKL</sequence>
<evidence type="ECO:0000313" key="8">
    <source>
        <dbReference type="Proteomes" id="UP001231362"/>
    </source>
</evidence>
<dbReference type="InterPro" id="IPR039643">
    <property type="entry name" value="DhaM"/>
</dbReference>
<evidence type="ECO:0000256" key="5">
    <source>
        <dbReference type="ARBA" id="ARBA00046577"/>
    </source>
</evidence>
<dbReference type="SUPFAM" id="SSF53062">
    <property type="entry name" value="PTS system fructose IIA component-like"/>
    <property type="match status" value="1"/>
</dbReference>
<dbReference type="EMBL" id="JAUSTU010000008">
    <property type="protein sequence ID" value="MDQ0155794.1"/>
    <property type="molecule type" value="Genomic_DNA"/>
</dbReference>
<evidence type="ECO:0000256" key="2">
    <source>
        <dbReference type="ARBA" id="ARBA00002788"/>
    </source>
</evidence>
<comment type="subunit">
    <text evidence="5">Homodimer. The dihydroxyacetone kinase complex is composed of a homodimer of DhaM, a homodimer of DhaK and the subunit DhaL.</text>
</comment>
<dbReference type="NCBIfam" id="TIGR02364">
    <property type="entry name" value="dha_pts"/>
    <property type="match status" value="1"/>
</dbReference>
<reference evidence="7 8" key="1">
    <citation type="submission" date="2023-07" db="EMBL/GenBank/DDBJ databases">
        <title>Genomic Encyclopedia of Type Strains, Phase IV (KMG-IV): sequencing the most valuable type-strain genomes for metagenomic binning, comparative biology and taxonomic classification.</title>
        <authorList>
            <person name="Goeker M."/>
        </authorList>
    </citation>
    <scope>NUCLEOTIDE SEQUENCE [LARGE SCALE GENOMIC DNA]</scope>
    <source>
        <strain evidence="7 8">DSM 23948</strain>
    </source>
</reference>
<organism evidence="7 8">
    <name type="scientific">Anoxybacillus andreesenii</name>
    <dbReference type="NCBI Taxonomy" id="1325932"/>
    <lineage>
        <taxon>Bacteria</taxon>
        <taxon>Bacillati</taxon>
        <taxon>Bacillota</taxon>
        <taxon>Bacilli</taxon>
        <taxon>Bacillales</taxon>
        <taxon>Anoxybacillaceae</taxon>
        <taxon>Anoxybacillus</taxon>
    </lineage>
</organism>
<dbReference type="Proteomes" id="UP001231362">
    <property type="component" value="Unassembled WGS sequence"/>
</dbReference>
<evidence type="ECO:0000256" key="3">
    <source>
        <dbReference type="ARBA" id="ARBA00012095"/>
    </source>
</evidence>
<dbReference type="EC" id="2.7.1.121" evidence="3"/>
<dbReference type="Gene3D" id="3.40.50.510">
    <property type="entry name" value="Phosphotransferase system, mannose-type IIA component"/>
    <property type="match status" value="1"/>
</dbReference>
<keyword evidence="4" id="KW-0808">Transferase</keyword>
<dbReference type="PROSITE" id="PS51096">
    <property type="entry name" value="PTS_EIIA_TYPE_4"/>
    <property type="match status" value="1"/>
</dbReference>
<evidence type="ECO:0000256" key="4">
    <source>
        <dbReference type="ARBA" id="ARBA00022679"/>
    </source>
</evidence>
<evidence type="ECO:0000313" key="7">
    <source>
        <dbReference type="EMBL" id="MDQ0155794.1"/>
    </source>
</evidence>
<proteinExistence type="predicted"/>
<accession>A0ABT9V4C4</accession>
<dbReference type="PANTHER" id="PTHR38594:SF1">
    <property type="entry name" value="PEP-DEPENDENT DIHYDROXYACETONE KINASE, PHOSPHORYL DONOR SUBUNIT DHAM"/>
    <property type="match status" value="1"/>
</dbReference>
<dbReference type="InterPro" id="IPR004701">
    <property type="entry name" value="PTS_EIIA_man-typ"/>
</dbReference>
<protein>
    <recommendedName>
        <fullName evidence="3">phosphoenolpyruvate--glycerone phosphotransferase</fullName>
        <ecNumber evidence="3">2.7.1.121</ecNumber>
    </recommendedName>
</protein>
<keyword evidence="7" id="KW-0418">Kinase</keyword>
<dbReference type="RefSeq" id="WP_307150319.1">
    <property type="nucleotide sequence ID" value="NZ_JAUSTU010000008.1"/>
</dbReference>
<feature type="domain" description="PTS EIIA type-4" evidence="6">
    <location>
        <begin position="3"/>
        <end position="129"/>
    </location>
</feature>
<gene>
    <name evidence="7" type="ORF">J2S07_002099</name>
</gene>
<dbReference type="InterPro" id="IPR012844">
    <property type="entry name" value="DhaM_N"/>
</dbReference>
<keyword evidence="8" id="KW-1185">Reference proteome</keyword>
<dbReference type="InterPro" id="IPR036662">
    <property type="entry name" value="PTS_EIIA_man-typ_sf"/>
</dbReference>
<dbReference type="GO" id="GO:0016301">
    <property type="term" value="F:kinase activity"/>
    <property type="evidence" value="ECO:0007669"/>
    <property type="project" value="UniProtKB-KW"/>
</dbReference>
<dbReference type="PANTHER" id="PTHR38594">
    <property type="entry name" value="PEP-DEPENDENT DIHYDROXYACETONE KINASE, PHOSPHORYL DONOR SUBUNIT DHAM"/>
    <property type="match status" value="1"/>
</dbReference>
<comment type="caution">
    <text evidence="7">The sequence shown here is derived from an EMBL/GenBank/DDBJ whole genome shotgun (WGS) entry which is preliminary data.</text>
</comment>
<evidence type="ECO:0000256" key="1">
    <source>
        <dbReference type="ARBA" id="ARBA00001113"/>
    </source>
</evidence>
<evidence type="ECO:0000259" key="6">
    <source>
        <dbReference type="PROSITE" id="PS51096"/>
    </source>
</evidence>
<comment type="catalytic activity">
    <reaction evidence="1">
        <text>dihydroxyacetone + phosphoenolpyruvate = dihydroxyacetone phosphate + pyruvate</text>
        <dbReference type="Rhea" id="RHEA:18381"/>
        <dbReference type="ChEBI" id="CHEBI:15361"/>
        <dbReference type="ChEBI" id="CHEBI:16016"/>
        <dbReference type="ChEBI" id="CHEBI:57642"/>
        <dbReference type="ChEBI" id="CHEBI:58702"/>
        <dbReference type="EC" id="2.7.1.121"/>
    </reaction>
</comment>
<name>A0ABT9V4C4_9BACL</name>